<keyword evidence="1" id="KW-0614">Plasmid</keyword>
<gene>
    <name evidence="1" type="ORF">FFM53_027950</name>
</gene>
<evidence type="ECO:0000313" key="1">
    <source>
        <dbReference type="EMBL" id="QKK20264.1"/>
    </source>
</evidence>
<dbReference type="Proteomes" id="UP000305673">
    <property type="component" value="Plasmid pPR12A201"/>
</dbReference>
<geneLocation type="plasmid" evidence="1 2">
    <name>pPR12A201</name>
</geneLocation>
<evidence type="ECO:0000313" key="2">
    <source>
        <dbReference type="Proteomes" id="UP000305673"/>
    </source>
</evidence>
<keyword evidence="2" id="KW-1185">Reference proteome</keyword>
<name>A0ABX6PNL2_9HYPH</name>
<accession>A0ABX6PNL2</accession>
<organism evidence="1 2">
    <name type="scientific">Rhizobium indicum</name>
    <dbReference type="NCBI Taxonomy" id="2583231"/>
    <lineage>
        <taxon>Bacteria</taxon>
        <taxon>Pseudomonadati</taxon>
        <taxon>Pseudomonadota</taxon>
        <taxon>Alphaproteobacteria</taxon>
        <taxon>Hyphomicrobiales</taxon>
        <taxon>Rhizobiaceae</taxon>
        <taxon>Rhizobium/Agrobacterium group</taxon>
        <taxon>Rhizobium</taxon>
    </lineage>
</organism>
<proteinExistence type="predicted"/>
<dbReference type="RefSeq" id="WP_171600334.1">
    <property type="nucleotide sequence ID" value="NZ_CP054022.1"/>
</dbReference>
<sequence length="53" mass="5719">MLAIRDLKASNMNQFLGQSLSIVITSLALNTQLSMPTGVARSSYSSMLMIIVT</sequence>
<protein>
    <submittedName>
        <fullName evidence="1">Uncharacterized protein</fullName>
    </submittedName>
</protein>
<dbReference type="EMBL" id="CP054022">
    <property type="protein sequence ID" value="QKK20264.1"/>
    <property type="molecule type" value="Genomic_DNA"/>
</dbReference>
<reference evidence="1 2" key="1">
    <citation type="submission" date="2020-05" db="EMBL/GenBank/DDBJ databases">
        <title>Genome sequences of pea root nodulating Rhizobium spp.</title>
        <authorList>
            <person name="Rahi P."/>
        </authorList>
    </citation>
    <scope>NUCLEOTIDE SEQUENCE [LARGE SCALE GENOMIC DNA]</scope>
    <source>
        <strain evidence="2">JKLM 12A2</strain>
        <plasmid evidence="1 2">pPR12A201</plasmid>
    </source>
</reference>